<evidence type="ECO:0008006" key="3">
    <source>
        <dbReference type="Google" id="ProtNLM"/>
    </source>
</evidence>
<dbReference type="RefSeq" id="WP_051625596.1">
    <property type="nucleotide sequence ID" value="NZ_FNQS01000008.1"/>
</dbReference>
<dbReference type="InterPro" id="IPR018841">
    <property type="entry name" value="DUF2442"/>
</dbReference>
<evidence type="ECO:0000313" key="1">
    <source>
        <dbReference type="EMBL" id="SEA78613.1"/>
    </source>
</evidence>
<dbReference type="AlphaFoldDB" id="A0A1H4E0N9"/>
<reference evidence="1 2" key="1">
    <citation type="submission" date="2016-10" db="EMBL/GenBank/DDBJ databases">
        <authorList>
            <person name="de Groot N.N."/>
        </authorList>
    </citation>
    <scope>NUCLEOTIDE SEQUENCE [LARGE SCALE GENOMIC DNA]</scope>
    <source>
        <strain evidence="1 2">ATCC 29281</strain>
    </source>
</reference>
<dbReference type="GeneID" id="97765364"/>
<gene>
    <name evidence="1" type="ORF">SAMN02982996_02504</name>
</gene>
<dbReference type="Proteomes" id="UP000187280">
    <property type="component" value="Unassembled WGS sequence"/>
</dbReference>
<sequence>MKRVKKLLSDKPPITIYFSNEYLHLQAEGKKLLDVPLKNFPRLERATAEQRDNFTFSFSGIHWETLDEDINIEALYAGAVKDITKQ</sequence>
<accession>A0A1H4E0N9</accession>
<name>A0A1H4E0N9_9GAMM</name>
<evidence type="ECO:0000313" key="2">
    <source>
        <dbReference type="Proteomes" id="UP000187280"/>
    </source>
</evidence>
<dbReference type="Pfam" id="PF10387">
    <property type="entry name" value="DUF2442"/>
    <property type="match status" value="1"/>
</dbReference>
<dbReference type="EMBL" id="FNQS01000008">
    <property type="protein sequence ID" value="SEA78613.1"/>
    <property type="molecule type" value="Genomic_DNA"/>
</dbReference>
<organism evidence="1 2">
    <name type="scientific">Lonsdalea quercina</name>
    <dbReference type="NCBI Taxonomy" id="71657"/>
    <lineage>
        <taxon>Bacteria</taxon>
        <taxon>Pseudomonadati</taxon>
        <taxon>Pseudomonadota</taxon>
        <taxon>Gammaproteobacteria</taxon>
        <taxon>Enterobacterales</taxon>
        <taxon>Pectobacteriaceae</taxon>
        <taxon>Lonsdalea</taxon>
    </lineage>
</organism>
<dbReference type="Gene3D" id="3.30.2020.40">
    <property type="entry name" value="Uncharacterised protein PF10387, DUF2442"/>
    <property type="match status" value="1"/>
</dbReference>
<proteinExistence type="predicted"/>
<protein>
    <recommendedName>
        <fullName evidence="3">DUF2442 domain-containing protein</fullName>
    </recommendedName>
</protein>
<keyword evidence="2" id="KW-1185">Reference proteome</keyword>